<organism evidence="1 2">
    <name type="scientific">Rhizopus microsporus</name>
    <dbReference type="NCBI Taxonomy" id="58291"/>
    <lineage>
        <taxon>Eukaryota</taxon>
        <taxon>Fungi</taxon>
        <taxon>Fungi incertae sedis</taxon>
        <taxon>Mucoromycota</taxon>
        <taxon>Mucoromycotina</taxon>
        <taxon>Mucoromycetes</taxon>
        <taxon>Mucorales</taxon>
        <taxon>Mucorineae</taxon>
        <taxon>Rhizopodaceae</taxon>
        <taxon>Rhizopus</taxon>
    </lineage>
</organism>
<proteinExistence type="predicted"/>
<protein>
    <submittedName>
        <fullName evidence="1">Uncharacterized protein</fullName>
    </submittedName>
</protein>
<accession>A0A1X0S798</accession>
<name>A0A1X0S798_RHIZD</name>
<reference evidence="1 2" key="1">
    <citation type="journal article" date="2016" name="Proc. Natl. Acad. Sci. U.S.A.">
        <title>Lipid metabolic changes in an early divergent fungus govern the establishment of a mutualistic symbiosis with endobacteria.</title>
        <authorList>
            <person name="Lastovetsky O.A."/>
            <person name="Gaspar M.L."/>
            <person name="Mondo S.J."/>
            <person name="LaButti K.M."/>
            <person name="Sandor L."/>
            <person name="Grigoriev I.V."/>
            <person name="Henry S.A."/>
            <person name="Pawlowska T.E."/>
        </authorList>
    </citation>
    <scope>NUCLEOTIDE SEQUENCE [LARGE SCALE GENOMIC DNA]</scope>
    <source>
        <strain evidence="1 2">ATCC 11559</strain>
    </source>
</reference>
<gene>
    <name evidence="1" type="ORF">BCV71DRAFT_225880</name>
</gene>
<evidence type="ECO:0000313" key="2">
    <source>
        <dbReference type="Proteomes" id="UP000242381"/>
    </source>
</evidence>
<dbReference type="AlphaFoldDB" id="A0A1X0S798"/>
<dbReference type="Proteomes" id="UP000242381">
    <property type="component" value="Unassembled WGS sequence"/>
</dbReference>
<dbReference type="EMBL" id="KV921298">
    <property type="protein sequence ID" value="ORE20134.1"/>
    <property type="molecule type" value="Genomic_DNA"/>
</dbReference>
<sequence>MNESSSPISLNIVVCFQYPYPYLVREYSTFTGNTARNNTAYRGMMVVLKSLMYERPKRVIYSEAFTAPKNSW</sequence>
<evidence type="ECO:0000313" key="1">
    <source>
        <dbReference type="EMBL" id="ORE20134.1"/>
    </source>
</evidence>